<protein>
    <recommendedName>
        <fullName evidence="3">Aminoglycoside phosphotransferase domain-containing protein</fullName>
    </recommendedName>
</protein>
<comment type="caution">
    <text evidence="1">The sequence shown here is derived from an EMBL/GenBank/DDBJ whole genome shotgun (WGS) entry which is preliminary data.</text>
</comment>
<gene>
    <name evidence="1" type="ORF">C7383_113130</name>
</gene>
<name>A0AB73T0K4_9FIRM</name>
<sequence>MDIGKYIAESKGSFDLLGESSNSVYRIMLGNESCILKKNRISVDNLSPFWYSIKEVFGSDFNTQRKNIYSLTSFLNTNPHIKVAELVGVSDEYCCQIFREAGGVKYKPDEFPDKEEIEYQLGLYIGFLHSIRFDTFGTFPPEKKMEKQIKDAMICCMEQVIDLYWQKNEDVQNTFRIIREMKISPESYSLIMPDISGNQFVYSDGLDAVTAVVDLDAYVIGPREWELAVVEQCLRNGSAFVKGYESYQEFPDITESRSFYRFFSYLCDPWTEKDLNTFMTEHILF</sequence>
<reference evidence="1 2" key="1">
    <citation type="submission" date="2018-05" db="EMBL/GenBank/DDBJ databases">
        <authorList>
            <person name="Goeker M."/>
            <person name="Huntemann M."/>
            <person name="Clum A."/>
            <person name="Pillay M."/>
            <person name="Palaniappan K."/>
            <person name="Varghese N."/>
            <person name="Mikhailova N."/>
            <person name="Stamatis D."/>
            <person name="Reddy T."/>
            <person name="Daum C."/>
            <person name="Shapiro N."/>
            <person name="Ivanova N."/>
            <person name="Kyrpides N."/>
            <person name="Woyke T."/>
        </authorList>
    </citation>
    <scope>NUCLEOTIDE SEQUENCE [LARGE SCALE GENOMIC DNA]</scope>
    <source>
        <strain evidence="1 2">DSM 26524</strain>
    </source>
</reference>
<dbReference type="EMBL" id="QGGY01000013">
    <property type="protein sequence ID" value="PWJ73344.1"/>
    <property type="molecule type" value="Genomic_DNA"/>
</dbReference>
<dbReference type="AlphaFoldDB" id="A0AB73T0K4"/>
<evidence type="ECO:0008006" key="3">
    <source>
        <dbReference type="Google" id="ProtNLM"/>
    </source>
</evidence>
<proteinExistence type="predicted"/>
<evidence type="ECO:0000313" key="1">
    <source>
        <dbReference type="EMBL" id="PWJ73344.1"/>
    </source>
</evidence>
<dbReference type="Proteomes" id="UP000245412">
    <property type="component" value="Unassembled WGS sequence"/>
</dbReference>
<keyword evidence="2" id="KW-1185">Reference proteome</keyword>
<dbReference type="InterPro" id="IPR011009">
    <property type="entry name" value="Kinase-like_dom_sf"/>
</dbReference>
<organism evidence="1 2">
    <name type="scientific">Murimonas intestini</name>
    <dbReference type="NCBI Taxonomy" id="1337051"/>
    <lineage>
        <taxon>Bacteria</taxon>
        <taxon>Bacillati</taxon>
        <taxon>Bacillota</taxon>
        <taxon>Clostridia</taxon>
        <taxon>Lachnospirales</taxon>
        <taxon>Lachnospiraceae</taxon>
        <taxon>Murimonas</taxon>
    </lineage>
</organism>
<dbReference type="RefSeq" id="WP_109747882.1">
    <property type="nucleotide sequence ID" value="NZ_JANKBI010000022.1"/>
</dbReference>
<evidence type="ECO:0000313" key="2">
    <source>
        <dbReference type="Proteomes" id="UP000245412"/>
    </source>
</evidence>
<accession>A0AB73T0K4</accession>
<dbReference type="SUPFAM" id="SSF56112">
    <property type="entry name" value="Protein kinase-like (PK-like)"/>
    <property type="match status" value="1"/>
</dbReference>